<dbReference type="InParanoid" id="A0A665WWG4"/>
<dbReference type="InterPro" id="IPR036179">
    <property type="entry name" value="Ig-like_dom_sf"/>
</dbReference>
<accession>A0A665WWG4</accession>
<evidence type="ECO:0000313" key="3">
    <source>
        <dbReference type="Proteomes" id="UP000472264"/>
    </source>
</evidence>
<dbReference type="InterPro" id="IPR003599">
    <property type="entry name" value="Ig_sub"/>
</dbReference>
<dbReference type="PROSITE" id="PS50835">
    <property type="entry name" value="IG_LIKE"/>
    <property type="match status" value="1"/>
</dbReference>
<protein>
    <recommendedName>
        <fullName evidence="1">Ig-like domain-containing protein</fullName>
    </recommendedName>
</protein>
<evidence type="ECO:0000259" key="1">
    <source>
        <dbReference type="PROSITE" id="PS50835"/>
    </source>
</evidence>
<dbReference type="Gene3D" id="2.60.40.10">
    <property type="entry name" value="Immunoglobulins"/>
    <property type="match status" value="1"/>
</dbReference>
<proteinExistence type="predicted"/>
<dbReference type="InterPro" id="IPR007110">
    <property type="entry name" value="Ig-like_dom"/>
</dbReference>
<dbReference type="SMART" id="SM00409">
    <property type="entry name" value="IG"/>
    <property type="match status" value="1"/>
</dbReference>
<name>A0A665WWG4_ECHNA</name>
<reference evidence="2" key="2">
    <citation type="submission" date="2025-08" db="UniProtKB">
        <authorList>
            <consortium name="Ensembl"/>
        </authorList>
    </citation>
    <scope>IDENTIFICATION</scope>
</reference>
<dbReference type="SUPFAM" id="SSF48726">
    <property type="entry name" value="Immunoglobulin"/>
    <property type="match status" value="1"/>
</dbReference>
<sequence length="121" mass="13729">FITEDSQSHSVLEKGEKITLRCEIQGQRNTQWVYDWTTASSNGAPSSSSSSSSEYVIHSATLSDSGDYRCRGIKDLFYSTQWSNNIKLFVLCKLEIFDLLYCFTIDTVSLFFFTKTNVHVG</sequence>
<reference evidence="2" key="1">
    <citation type="submission" date="2021-04" db="EMBL/GenBank/DDBJ databases">
        <authorList>
            <consortium name="Wellcome Sanger Institute Data Sharing"/>
        </authorList>
    </citation>
    <scope>NUCLEOTIDE SEQUENCE [LARGE SCALE GENOMIC DNA]</scope>
</reference>
<dbReference type="OMA" id="ANKEESC"/>
<dbReference type="Pfam" id="PF13927">
    <property type="entry name" value="Ig_3"/>
    <property type="match status" value="1"/>
</dbReference>
<dbReference type="Proteomes" id="UP000472264">
    <property type="component" value="Chromosome 18"/>
</dbReference>
<keyword evidence="3" id="KW-1185">Reference proteome</keyword>
<evidence type="ECO:0000313" key="2">
    <source>
        <dbReference type="Ensembl" id="ENSENLP00000048110.1"/>
    </source>
</evidence>
<reference evidence="2" key="3">
    <citation type="submission" date="2025-09" db="UniProtKB">
        <authorList>
            <consortium name="Ensembl"/>
        </authorList>
    </citation>
    <scope>IDENTIFICATION</scope>
</reference>
<organism evidence="2 3">
    <name type="scientific">Echeneis naucrates</name>
    <name type="common">Live sharksucker</name>
    <dbReference type="NCBI Taxonomy" id="173247"/>
    <lineage>
        <taxon>Eukaryota</taxon>
        <taxon>Metazoa</taxon>
        <taxon>Chordata</taxon>
        <taxon>Craniata</taxon>
        <taxon>Vertebrata</taxon>
        <taxon>Euteleostomi</taxon>
        <taxon>Actinopterygii</taxon>
        <taxon>Neopterygii</taxon>
        <taxon>Teleostei</taxon>
        <taxon>Neoteleostei</taxon>
        <taxon>Acanthomorphata</taxon>
        <taxon>Carangaria</taxon>
        <taxon>Carangiformes</taxon>
        <taxon>Echeneidae</taxon>
        <taxon>Echeneis</taxon>
    </lineage>
</organism>
<dbReference type="AlphaFoldDB" id="A0A665WWG4"/>
<dbReference type="InterPro" id="IPR013783">
    <property type="entry name" value="Ig-like_fold"/>
</dbReference>
<dbReference type="Ensembl" id="ENSENLT00000049257.1">
    <property type="protein sequence ID" value="ENSENLP00000048110.1"/>
    <property type="gene ID" value="ENSENLG00000020294.1"/>
</dbReference>
<feature type="domain" description="Ig-like" evidence="1">
    <location>
        <begin position="1"/>
        <end position="71"/>
    </location>
</feature>